<dbReference type="PANTHER" id="PTHR43660:SF1">
    <property type="entry name" value="DIPEPTIDYL CARBOXYPEPTIDASE"/>
    <property type="match status" value="1"/>
</dbReference>
<comment type="cofactor">
    <cofactor evidence="7">
        <name>Zn(2+)</name>
        <dbReference type="ChEBI" id="CHEBI:29105"/>
    </cofactor>
    <text evidence="7">Binds 1 zinc ion.</text>
</comment>
<proteinExistence type="inferred from homology"/>
<keyword evidence="9" id="KW-0732">Signal</keyword>
<evidence type="ECO:0000259" key="10">
    <source>
        <dbReference type="Pfam" id="PF01432"/>
    </source>
</evidence>
<protein>
    <submittedName>
        <fullName evidence="11">Peptidyl-dipeptidase Dcp</fullName>
        <ecNumber evidence="11">3.4.15.5</ecNumber>
    </submittedName>
</protein>
<dbReference type="Pfam" id="PF01432">
    <property type="entry name" value="Peptidase_M3"/>
    <property type="match status" value="1"/>
</dbReference>
<keyword evidence="2 7" id="KW-0645">Protease</keyword>
<dbReference type="InterPro" id="IPR024077">
    <property type="entry name" value="Neurolysin/TOP_dom2"/>
</dbReference>
<dbReference type="GO" id="GO:0008241">
    <property type="term" value="F:peptidyl-dipeptidase activity"/>
    <property type="evidence" value="ECO:0007669"/>
    <property type="project" value="UniProtKB-EC"/>
</dbReference>
<gene>
    <name evidence="11" type="ordered locus">Kkor_1595</name>
</gene>
<evidence type="ECO:0000256" key="2">
    <source>
        <dbReference type="ARBA" id="ARBA00022670"/>
    </source>
</evidence>
<dbReference type="eggNOG" id="COG0339">
    <property type="taxonomic scope" value="Bacteria"/>
</dbReference>
<dbReference type="EC" id="3.4.15.5" evidence="11"/>
<keyword evidence="5 7" id="KW-0862">Zinc</keyword>
<comment type="similarity">
    <text evidence="1 7">Belongs to the peptidase M3 family.</text>
</comment>
<evidence type="ECO:0000256" key="8">
    <source>
        <dbReference type="SAM" id="MobiDB-lite"/>
    </source>
</evidence>
<reference evidence="11 12" key="1">
    <citation type="journal article" date="2009" name="Stand. Genomic Sci.">
        <title>Complete genome sequence of Kangiella koreensis type strain (SW-125).</title>
        <authorList>
            <person name="Han C."/>
            <person name="Sikorski J."/>
            <person name="Lapidus A."/>
            <person name="Nolan M."/>
            <person name="Glavina Del Rio T."/>
            <person name="Tice H."/>
            <person name="Cheng J.F."/>
            <person name="Lucas S."/>
            <person name="Chen F."/>
            <person name="Copeland A."/>
            <person name="Ivanova N."/>
            <person name="Mavromatis K."/>
            <person name="Ovchinnikova G."/>
            <person name="Pati A."/>
            <person name="Bruce D."/>
            <person name="Goodwin L."/>
            <person name="Pitluck S."/>
            <person name="Chen A."/>
            <person name="Palaniappan K."/>
            <person name="Land M."/>
            <person name="Hauser L."/>
            <person name="Chang Y.J."/>
            <person name="Jeffries C.D."/>
            <person name="Chain P."/>
            <person name="Saunders E."/>
            <person name="Brettin T."/>
            <person name="Goker M."/>
            <person name="Tindall B.J."/>
            <person name="Bristow J."/>
            <person name="Eisen J.A."/>
            <person name="Markowitz V."/>
            <person name="Hugenholtz P."/>
            <person name="Kyrpides N.C."/>
            <person name="Klenk H.P."/>
            <person name="Detter J.C."/>
        </authorList>
    </citation>
    <scope>NUCLEOTIDE SEQUENCE [LARGE SCALE GENOMIC DNA]</scope>
    <source>
        <strain evidence="12">DSM 16069 / KCTC 12182 / SW-125</strain>
    </source>
</reference>
<name>C7RCL5_KANKD</name>
<dbReference type="PROSITE" id="PS51257">
    <property type="entry name" value="PROKAR_LIPOPROTEIN"/>
    <property type="match status" value="1"/>
</dbReference>
<dbReference type="SUPFAM" id="SSF55486">
    <property type="entry name" value="Metalloproteases ('zincins'), catalytic domain"/>
    <property type="match status" value="1"/>
</dbReference>
<dbReference type="AlphaFoldDB" id="C7RCL5"/>
<dbReference type="GO" id="GO:0005829">
    <property type="term" value="C:cytosol"/>
    <property type="evidence" value="ECO:0007669"/>
    <property type="project" value="TreeGrafter"/>
</dbReference>
<dbReference type="InParanoid" id="C7RCL5"/>
<evidence type="ECO:0000256" key="5">
    <source>
        <dbReference type="ARBA" id="ARBA00022833"/>
    </source>
</evidence>
<evidence type="ECO:0000313" key="11">
    <source>
        <dbReference type="EMBL" id="ACV27007.1"/>
    </source>
</evidence>
<keyword evidence="3 7" id="KW-0479">Metal-binding</keyword>
<dbReference type="KEGG" id="kko:Kkor_1595"/>
<sequence>MMKKLTVAAAVMSALIAAGCSNDSSEQKSPVESEKAQSIESVDGANGTDTKNDATASNPFFEEWDTPYGMPPFDQIKDEHFKPAFERAIAEVRIEVDEVANNPEEPTFANTIEAMEYNGKLLNKVTNVFYNLTSANTNPTLQAISKEIGPQLSSLRDDVNLNENLFKRVSALYAKKDELGLRSDQMRLLEDSYKSFVRGGAELNDEQKQKLRELNKKETQLSLQFAENVLAETNNWELVLDKEEDLAGLPQWFIDASAKTAEERGHEGKWVITTHRPSKDPFLINSTRRDLREKVYSGYTNRGDNDNEYDNKNIAIELAALRAQKADLMGYKSHADFVLEERTAKNAENVSELLDQVWPAAIKQAKAEVAAMQEMINKEGGDFTFAAHDWRHYAEKIRKAKYSLNEEEIKPYFSLDSTLQGVFYTANRLFGMNFEERFDLPKYHEDVRTFEVKDEKGELIGIYLADFYVRDSKRGGAWMNSYRKQFVTEDGEFVKPIIVNVLNFPRPVGDEPALLTFDQASTLFHEFGHATHGLLSDGVYPSQTGTSVPRDFVEFPSQVLENWMLEPEVLGKFAKHYKTGEVIPQEMIDKIQAASQFNQGFATTEYMAATLLDLAWHTQEVGDEIKDADAFEKAVLDEVGLIPEIAPRYRTTYFSHIFSGGYSAGYYSYIWSEIFGADAYQAFRENGIFDKETADKFVEYILSKGGTEDPLELYKKFRGKEADPKYLLKSRGLID</sequence>
<feature type="compositionally biased region" description="Polar residues" evidence="8">
    <location>
        <begin position="47"/>
        <end position="58"/>
    </location>
</feature>
<dbReference type="Gene3D" id="1.10.1370.10">
    <property type="entry name" value="Neurolysin, domain 3"/>
    <property type="match status" value="1"/>
</dbReference>
<evidence type="ECO:0000256" key="4">
    <source>
        <dbReference type="ARBA" id="ARBA00022801"/>
    </source>
</evidence>
<evidence type="ECO:0000256" key="3">
    <source>
        <dbReference type="ARBA" id="ARBA00022723"/>
    </source>
</evidence>
<dbReference type="Gene3D" id="3.40.390.10">
    <property type="entry name" value="Collagenase (Catalytic Domain)"/>
    <property type="match status" value="1"/>
</dbReference>
<dbReference type="GO" id="GO:0046872">
    <property type="term" value="F:metal ion binding"/>
    <property type="evidence" value="ECO:0007669"/>
    <property type="project" value="UniProtKB-UniRule"/>
</dbReference>
<dbReference type="InterPro" id="IPR001567">
    <property type="entry name" value="Pept_M3A_M3B_dom"/>
</dbReference>
<feature type="signal peptide" evidence="9">
    <location>
        <begin position="1"/>
        <end position="19"/>
    </location>
</feature>
<keyword evidence="12" id="KW-1185">Reference proteome</keyword>
<feature type="region of interest" description="Disordered" evidence="8">
    <location>
        <begin position="21"/>
        <end position="61"/>
    </location>
</feature>
<accession>C7RCL5</accession>
<keyword evidence="6 7" id="KW-0482">Metalloprotease</keyword>
<dbReference type="InterPro" id="IPR024079">
    <property type="entry name" value="MetalloPept_cat_dom_sf"/>
</dbReference>
<dbReference type="InterPro" id="IPR034005">
    <property type="entry name" value="M3A_DCP"/>
</dbReference>
<evidence type="ECO:0000256" key="6">
    <source>
        <dbReference type="ARBA" id="ARBA00023049"/>
    </source>
</evidence>
<dbReference type="GO" id="GO:0004222">
    <property type="term" value="F:metalloendopeptidase activity"/>
    <property type="evidence" value="ECO:0007669"/>
    <property type="project" value="InterPro"/>
</dbReference>
<evidence type="ECO:0000256" key="7">
    <source>
        <dbReference type="RuleBase" id="RU003435"/>
    </source>
</evidence>
<feature type="chain" id="PRO_5002982406" evidence="9">
    <location>
        <begin position="20"/>
        <end position="735"/>
    </location>
</feature>
<dbReference type="Gene3D" id="1.10.1370.40">
    <property type="match status" value="1"/>
</dbReference>
<feature type="compositionally biased region" description="Basic and acidic residues" evidence="8">
    <location>
        <begin position="25"/>
        <end position="37"/>
    </location>
</feature>
<dbReference type="FunCoup" id="C7RCL5">
    <property type="interactions" value="226"/>
</dbReference>
<evidence type="ECO:0000313" key="12">
    <source>
        <dbReference type="Proteomes" id="UP000001231"/>
    </source>
</evidence>
<dbReference type="Proteomes" id="UP000001231">
    <property type="component" value="Chromosome"/>
</dbReference>
<keyword evidence="4 7" id="KW-0378">Hydrolase</keyword>
<dbReference type="GO" id="GO:0004180">
    <property type="term" value="F:carboxypeptidase activity"/>
    <property type="evidence" value="ECO:0007669"/>
    <property type="project" value="UniProtKB-KW"/>
</dbReference>
<dbReference type="CDD" id="cd06456">
    <property type="entry name" value="M3A_DCP"/>
    <property type="match status" value="1"/>
</dbReference>
<evidence type="ECO:0000256" key="9">
    <source>
        <dbReference type="SAM" id="SignalP"/>
    </source>
</evidence>
<dbReference type="HOGENOM" id="CLU_001805_4_0_6"/>
<dbReference type="InterPro" id="IPR045090">
    <property type="entry name" value="Pept_M3A_M3B"/>
</dbReference>
<dbReference type="PANTHER" id="PTHR43660">
    <property type="entry name" value="DIPEPTIDYL CARBOXYPEPTIDASE"/>
    <property type="match status" value="1"/>
</dbReference>
<feature type="domain" description="Peptidase M3A/M3B catalytic" evidence="10">
    <location>
        <begin position="283"/>
        <end position="732"/>
    </location>
</feature>
<evidence type="ECO:0000256" key="1">
    <source>
        <dbReference type="ARBA" id="ARBA00006040"/>
    </source>
</evidence>
<dbReference type="EMBL" id="CP001707">
    <property type="protein sequence ID" value="ACV27007.1"/>
    <property type="molecule type" value="Genomic_DNA"/>
</dbReference>
<organism evidence="11 12">
    <name type="scientific">Kangiella koreensis (strain DSM 16069 / JCM 12317 / KCTC 12182 / SW-125)</name>
    <dbReference type="NCBI Taxonomy" id="523791"/>
    <lineage>
        <taxon>Bacteria</taxon>
        <taxon>Pseudomonadati</taxon>
        <taxon>Pseudomonadota</taxon>
        <taxon>Gammaproteobacteria</taxon>
        <taxon>Kangiellales</taxon>
        <taxon>Kangiellaceae</taxon>
        <taxon>Kangiella</taxon>
    </lineage>
</organism>
<dbReference type="GO" id="GO:0006508">
    <property type="term" value="P:proteolysis"/>
    <property type="evidence" value="ECO:0007669"/>
    <property type="project" value="UniProtKB-KW"/>
</dbReference>
<dbReference type="FunFam" id="3.40.390.10:FF:000009">
    <property type="entry name" value="Oligopeptidase A"/>
    <property type="match status" value="1"/>
</dbReference>
<keyword evidence="11" id="KW-0121">Carboxypeptidase</keyword>